<keyword evidence="1" id="KW-1133">Transmembrane helix</keyword>
<sequence length="83" mass="9692">NTENVRNMKIKKRSILSIVLVITIVLSAIMFFSWKHLTNYNTMLEVNWEISIPSKSSYSEIYSKDSGSSFHGDGIRYHIFLYK</sequence>
<keyword evidence="1" id="KW-0472">Membrane</keyword>
<evidence type="ECO:0000313" key="2">
    <source>
        <dbReference type="EMBL" id="EJW89449.1"/>
    </source>
</evidence>
<feature type="non-terminal residue" evidence="2">
    <location>
        <position position="1"/>
    </location>
</feature>
<protein>
    <submittedName>
        <fullName evidence="2">Uncharacterized protein</fullName>
    </submittedName>
</protein>
<gene>
    <name evidence="2" type="ORF">EVA_22444</name>
</gene>
<feature type="transmembrane region" description="Helical" evidence="1">
    <location>
        <begin position="15"/>
        <end position="34"/>
    </location>
</feature>
<dbReference type="AlphaFoldDB" id="J9FPY2"/>
<evidence type="ECO:0000256" key="1">
    <source>
        <dbReference type="SAM" id="Phobius"/>
    </source>
</evidence>
<feature type="non-terminal residue" evidence="2">
    <location>
        <position position="83"/>
    </location>
</feature>
<dbReference type="EMBL" id="AMCI01009465">
    <property type="protein sequence ID" value="EJW89449.1"/>
    <property type="molecule type" value="Genomic_DNA"/>
</dbReference>
<name>J9FPY2_9ZZZZ</name>
<reference evidence="2" key="1">
    <citation type="journal article" date="2012" name="PLoS ONE">
        <title>Gene sets for utilization of primary and secondary nutrition supplies in the distal gut of endangered iberian lynx.</title>
        <authorList>
            <person name="Alcaide M."/>
            <person name="Messina E."/>
            <person name="Richter M."/>
            <person name="Bargiela R."/>
            <person name="Peplies J."/>
            <person name="Huws S.A."/>
            <person name="Newbold C.J."/>
            <person name="Golyshin P.N."/>
            <person name="Simon M.A."/>
            <person name="Lopez G."/>
            <person name="Yakimov M.M."/>
            <person name="Ferrer M."/>
        </authorList>
    </citation>
    <scope>NUCLEOTIDE SEQUENCE</scope>
</reference>
<comment type="caution">
    <text evidence="2">The sequence shown here is derived from an EMBL/GenBank/DDBJ whole genome shotgun (WGS) entry which is preliminary data.</text>
</comment>
<organism evidence="2">
    <name type="scientific">gut metagenome</name>
    <dbReference type="NCBI Taxonomy" id="749906"/>
    <lineage>
        <taxon>unclassified sequences</taxon>
        <taxon>metagenomes</taxon>
        <taxon>organismal metagenomes</taxon>
    </lineage>
</organism>
<keyword evidence="1" id="KW-0812">Transmembrane</keyword>
<proteinExistence type="predicted"/>
<accession>J9FPY2</accession>